<evidence type="ECO:0000313" key="2">
    <source>
        <dbReference type="EMBL" id="KZO93487.1"/>
    </source>
</evidence>
<proteinExistence type="predicted"/>
<name>A0A167JDK3_CALVF</name>
<sequence>MEYRPHVREFLLSSTSARATDVASTSGKGMRLALAWATTDEHDTGEEEPCTVRSPISPASMNTPPPYSPSSDYSHSSSLSAHLDLPDIDLSSEDDLPPPIDGYLPAPVEALPEYPARPGQYVFLSLDVLNSAVVDAATGERVMESVSPLGTEGESGSETLIRFLPGEEGPETNMVCRIAWPCGSGRRALAGPTVDFGGGALLLRKWMARTGDLSALLRIRHRGRMYDVYQAGPALGVRYTPSKSTRQPMPMLLAIRDPLKHTELLVSPLLSGRERERREMLEIGTVLTVLLKSKRQLGADFEERRFKDRLWRGVDRCFRSIGNAQPGQVRG</sequence>
<accession>A0A167JDK3</accession>
<evidence type="ECO:0000313" key="3">
    <source>
        <dbReference type="Proteomes" id="UP000076738"/>
    </source>
</evidence>
<gene>
    <name evidence="2" type="ORF">CALVIDRAFT_539940</name>
</gene>
<feature type="region of interest" description="Disordered" evidence="1">
    <location>
        <begin position="38"/>
        <end position="79"/>
    </location>
</feature>
<feature type="compositionally biased region" description="Low complexity" evidence="1">
    <location>
        <begin position="69"/>
        <end position="79"/>
    </location>
</feature>
<dbReference type="EMBL" id="KV417301">
    <property type="protein sequence ID" value="KZO93487.1"/>
    <property type="molecule type" value="Genomic_DNA"/>
</dbReference>
<protein>
    <submittedName>
        <fullName evidence="2">Uncharacterized protein</fullName>
    </submittedName>
</protein>
<dbReference type="AlphaFoldDB" id="A0A167JDK3"/>
<organism evidence="2 3">
    <name type="scientific">Calocera viscosa (strain TUFC12733)</name>
    <dbReference type="NCBI Taxonomy" id="1330018"/>
    <lineage>
        <taxon>Eukaryota</taxon>
        <taxon>Fungi</taxon>
        <taxon>Dikarya</taxon>
        <taxon>Basidiomycota</taxon>
        <taxon>Agaricomycotina</taxon>
        <taxon>Dacrymycetes</taxon>
        <taxon>Dacrymycetales</taxon>
        <taxon>Dacrymycetaceae</taxon>
        <taxon>Calocera</taxon>
    </lineage>
</organism>
<dbReference type="Proteomes" id="UP000076738">
    <property type="component" value="Unassembled WGS sequence"/>
</dbReference>
<evidence type="ECO:0000256" key="1">
    <source>
        <dbReference type="SAM" id="MobiDB-lite"/>
    </source>
</evidence>
<reference evidence="2 3" key="1">
    <citation type="journal article" date="2016" name="Mol. Biol. Evol.">
        <title>Comparative Genomics of Early-Diverging Mushroom-Forming Fungi Provides Insights into the Origins of Lignocellulose Decay Capabilities.</title>
        <authorList>
            <person name="Nagy L.G."/>
            <person name="Riley R."/>
            <person name="Tritt A."/>
            <person name="Adam C."/>
            <person name="Daum C."/>
            <person name="Floudas D."/>
            <person name="Sun H."/>
            <person name="Yadav J.S."/>
            <person name="Pangilinan J."/>
            <person name="Larsson K.H."/>
            <person name="Matsuura K."/>
            <person name="Barry K."/>
            <person name="Labutti K."/>
            <person name="Kuo R."/>
            <person name="Ohm R.A."/>
            <person name="Bhattacharya S.S."/>
            <person name="Shirouzu T."/>
            <person name="Yoshinaga Y."/>
            <person name="Martin F.M."/>
            <person name="Grigoriev I.V."/>
            <person name="Hibbett D.S."/>
        </authorList>
    </citation>
    <scope>NUCLEOTIDE SEQUENCE [LARGE SCALE GENOMIC DNA]</scope>
    <source>
        <strain evidence="2 3">TUFC12733</strain>
    </source>
</reference>
<keyword evidence="3" id="KW-1185">Reference proteome</keyword>
<dbReference type="OrthoDB" id="3361190at2759"/>